<dbReference type="Pfam" id="PF07676">
    <property type="entry name" value="PD40"/>
    <property type="match status" value="2"/>
</dbReference>
<organism evidence="3 4">
    <name type="scientific">candidate division WOR-3 bacterium JGI_Cruoil_03_44_89</name>
    <dbReference type="NCBI Taxonomy" id="1973748"/>
    <lineage>
        <taxon>Bacteria</taxon>
        <taxon>Bacteria division WOR-3</taxon>
    </lineage>
</organism>
<name>A0A235BYI4_UNCW3</name>
<dbReference type="PANTHER" id="PTHR36842">
    <property type="entry name" value="PROTEIN TOLB HOMOLOG"/>
    <property type="match status" value="1"/>
</dbReference>
<proteinExistence type="inferred from homology"/>
<dbReference type="PANTHER" id="PTHR36842:SF1">
    <property type="entry name" value="PROTEIN TOLB"/>
    <property type="match status" value="1"/>
</dbReference>
<keyword evidence="2" id="KW-0732">Signal</keyword>
<dbReference type="InterPro" id="IPR011659">
    <property type="entry name" value="WD40"/>
</dbReference>
<dbReference type="Gene3D" id="2.60.40.4070">
    <property type="match status" value="1"/>
</dbReference>
<feature type="chain" id="PRO_5013280236" evidence="2">
    <location>
        <begin position="24"/>
        <end position="258"/>
    </location>
</feature>
<protein>
    <submittedName>
        <fullName evidence="3">Uncharacterized protein</fullName>
    </submittedName>
</protein>
<reference evidence="3 4" key="1">
    <citation type="submission" date="2017-07" db="EMBL/GenBank/DDBJ databases">
        <title>Recovery of genomes from metagenomes via a dereplication, aggregation, and scoring strategy.</title>
        <authorList>
            <person name="Sieber C.M."/>
            <person name="Probst A.J."/>
            <person name="Sharrar A."/>
            <person name="Thomas B.C."/>
            <person name="Hess M."/>
            <person name="Tringe S.G."/>
            <person name="Banfield J.F."/>
        </authorList>
    </citation>
    <scope>NUCLEOTIDE SEQUENCE [LARGE SCALE GENOMIC DNA]</scope>
    <source>
        <strain evidence="3">JGI_Cruoil_03_44_89</strain>
    </source>
</reference>
<evidence type="ECO:0000256" key="1">
    <source>
        <dbReference type="ARBA" id="ARBA00009820"/>
    </source>
</evidence>
<evidence type="ECO:0000313" key="4">
    <source>
        <dbReference type="Proteomes" id="UP000215215"/>
    </source>
</evidence>
<accession>A0A235BYI4</accession>
<evidence type="ECO:0000313" key="3">
    <source>
        <dbReference type="EMBL" id="OYD17413.1"/>
    </source>
</evidence>
<dbReference type="EMBL" id="NOZQ01000019">
    <property type="protein sequence ID" value="OYD17413.1"/>
    <property type="molecule type" value="Genomic_DNA"/>
</dbReference>
<feature type="signal peptide" evidence="2">
    <location>
        <begin position="1"/>
        <end position="23"/>
    </location>
</feature>
<dbReference type="Gene3D" id="2.120.10.30">
    <property type="entry name" value="TolB, C-terminal domain"/>
    <property type="match status" value="2"/>
</dbReference>
<gene>
    <name evidence="3" type="ORF">CH333_00990</name>
</gene>
<sequence length="258" mass="29734">MIKHKGFICTLLTTILLGLPLQAGEIPLTSDSFDHYNPQWSPDGNWIVYFKDDATSYFQIYKVPSAGVTEIALTNDVWDHYYPQWSPAGNWIVYWRAYWTYKYQIYKVQSAGGTEIALTNDGYNHYNPQWSPDGNWIVYQKLDATGYWQIYKLSSPQGIEISPSTSEFCILKIKPTIIASYGVVIDYCIKRKGRVCLRTYNIAGEMIKELVNKEVTPGNYTIRWDGSNHTGERVTSGHYFVRLESGKFSRTEKVIVMR</sequence>
<comment type="caution">
    <text evidence="3">The sequence shown here is derived from an EMBL/GenBank/DDBJ whole genome shotgun (WGS) entry which is preliminary data.</text>
</comment>
<evidence type="ECO:0000256" key="2">
    <source>
        <dbReference type="SAM" id="SignalP"/>
    </source>
</evidence>
<dbReference type="SUPFAM" id="SSF69304">
    <property type="entry name" value="Tricorn protease N-terminal domain"/>
    <property type="match status" value="1"/>
</dbReference>
<comment type="similarity">
    <text evidence="1">Belongs to the TolB family.</text>
</comment>
<dbReference type="InterPro" id="IPR011042">
    <property type="entry name" value="6-blade_b-propeller_TolB-like"/>
</dbReference>
<dbReference type="Proteomes" id="UP000215215">
    <property type="component" value="Unassembled WGS sequence"/>
</dbReference>
<dbReference type="AlphaFoldDB" id="A0A235BYI4"/>